<dbReference type="GO" id="GO:0004497">
    <property type="term" value="F:monooxygenase activity"/>
    <property type="evidence" value="ECO:0007669"/>
    <property type="project" value="UniProtKB-KW"/>
</dbReference>
<reference evidence="7 8" key="1">
    <citation type="submission" date="2015-10" db="EMBL/GenBank/DDBJ databases">
        <title>Full genome of DAOMC 229536 Phialocephala scopiformis, a fungal endophyte of spruce producing the potent anti-insectan compound rugulosin.</title>
        <authorList>
            <consortium name="DOE Joint Genome Institute"/>
            <person name="Walker A.K."/>
            <person name="Frasz S.L."/>
            <person name="Seifert K.A."/>
            <person name="Miller J.D."/>
            <person name="Mondo S.J."/>
            <person name="Labutti K."/>
            <person name="Lipzen A."/>
            <person name="Dockter R."/>
            <person name="Kennedy M."/>
            <person name="Grigoriev I.V."/>
            <person name="Spatafora J.W."/>
        </authorList>
    </citation>
    <scope>NUCLEOTIDE SEQUENCE [LARGE SCALE GENOMIC DNA]</scope>
    <source>
        <strain evidence="7 8">CBS 120377</strain>
    </source>
</reference>
<feature type="domain" description="FAD-binding" evidence="6">
    <location>
        <begin position="144"/>
        <end position="297"/>
    </location>
</feature>
<keyword evidence="2" id="KW-0285">Flavoprotein</keyword>
<keyword evidence="3" id="KW-0274">FAD</keyword>
<keyword evidence="4" id="KW-0560">Oxidoreductase</keyword>
<evidence type="ECO:0000256" key="4">
    <source>
        <dbReference type="ARBA" id="ARBA00023002"/>
    </source>
</evidence>
<keyword evidence="8" id="KW-1185">Reference proteome</keyword>
<dbReference type="PANTHER" id="PTHR13789">
    <property type="entry name" value="MONOOXYGENASE"/>
    <property type="match status" value="1"/>
</dbReference>
<dbReference type="EMBL" id="KQ947408">
    <property type="protein sequence ID" value="KUJ21459.1"/>
    <property type="molecule type" value="Genomic_DNA"/>
</dbReference>
<proteinExistence type="inferred from homology"/>
<evidence type="ECO:0000256" key="3">
    <source>
        <dbReference type="ARBA" id="ARBA00022827"/>
    </source>
</evidence>
<sequence>MKIIILGSGIAGLSAAIALRRSSHEVLVPIHLAPNGTRVLLTWGFSPLRAQLVTAHRSIYADGKTLQVNHEEVWDGVEGVYGARFYLAHQVDLWGELELLAREAGVRCFWGLGERGRGGERLIVEQDPENGVVMLADGTERKGDLIVAADGIHSRAVKYVVGFDNPARKTGTACFRCLIPSEEILGDEETRELMEGHEGLFRYLPDGEGRVLVWYPCRGNKVQNIAHIVPEHEGLGAREGEKAKDIKLWTLLSRDPLPTWHKSRLVLIGDAAHPMLPMQGQAGSQAIEDGAALGIMFSNFDATDEKSISDRLKMFANVRMNKASAMQKLSDMTLGDPEDLEKATQPYMPGETVPVTVAEQIRYRFSQNVFKDCEKELEKVKEQNSG</sequence>
<dbReference type="PANTHER" id="PTHR13789:SF215">
    <property type="entry name" value="FAD-BINDING DOMAIN-CONTAINING PROTEIN-RELATED"/>
    <property type="match status" value="1"/>
</dbReference>
<protein>
    <submittedName>
        <fullName evidence="7">FAD/NAD(P)-binding domain-containing protein</fullName>
    </submittedName>
</protein>
<dbReference type="AlphaFoldDB" id="A0A194XMZ6"/>
<name>A0A194XMZ6_MOLSC</name>
<dbReference type="RefSeq" id="XP_018075814.1">
    <property type="nucleotide sequence ID" value="XM_018217435.1"/>
</dbReference>
<evidence type="ECO:0000256" key="1">
    <source>
        <dbReference type="ARBA" id="ARBA00007992"/>
    </source>
</evidence>
<dbReference type="InParanoid" id="A0A194XMZ6"/>
<dbReference type="Proteomes" id="UP000070700">
    <property type="component" value="Unassembled WGS sequence"/>
</dbReference>
<dbReference type="Gene3D" id="3.50.50.60">
    <property type="entry name" value="FAD/NAD(P)-binding domain"/>
    <property type="match status" value="1"/>
</dbReference>
<evidence type="ECO:0000256" key="5">
    <source>
        <dbReference type="ARBA" id="ARBA00023033"/>
    </source>
</evidence>
<dbReference type="InterPro" id="IPR036188">
    <property type="entry name" value="FAD/NAD-bd_sf"/>
</dbReference>
<evidence type="ECO:0000313" key="7">
    <source>
        <dbReference type="EMBL" id="KUJ21459.1"/>
    </source>
</evidence>
<dbReference type="KEGG" id="psco:LY89DRAFT_705178"/>
<dbReference type="PRINTS" id="PR00420">
    <property type="entry name" value="RNGMNOXGNASE"/>
</dbReference>
<organism evidence="7 8">
    <name type="scientific">Mollisia scopiformis</name>
    <name type="common">Conifer needle endophyte fungus</name>
    <name type="synonym">Phialocephala scopiformis</name>
    <dbReference type="NCBI Taxonomy" id="149040"/>
    <lineage>
        <taxon>Eukaryota</taxon>
        <taxon>Fungi</taxon>
        <taxon>Dikarya</taxon>
        <taxon>Ascomycota</taxon>
        <taxon>Pezizomycotina</taxon>
        <taxon>Leotiomycetes</taxon>
        <taxon>Helotiales</taxon>
        <taxon>Mollisiaceae</taxon>
        <taxon>Mollisia</taxon>
    </lineage>
</organism>
<dbReference type="InterPro" id="IPR002938">
    <property type="entry name" value="FAD-bd"/>
</dbReference>
<keyword evidence="5" id="KW-0503">Monooxygenase</keyword>
<dbReference type="OrthoDB" id="9993796at2759"/>
<evidence type="ECO:0000256" key="2">
    <source>
        <dbReference type="ARBA" id="ARBA00022630"/>
    </source>
</evidence>
<dbReference type="GeneID" id="28827161"/>
<dbReference type="InterPro" id="IPR050493">
    <property type="entry name" value="FAD-dep_Monooxygenase_BioMet"/>
</dbReference>
<dbReference type="STRING" id="149040.A0A194XMZ6"/>
<gene>
    <name evidence="7" type="ORF">LY89DRAFT_705178</name>
</gene>
<evidence type="ECO:0000259" key="6">
    <source>
        <dbReference type="Pfam" id="PF01494"/>
    </source>
</evidence>
<accession>A0A194XMZ6</accession>
<dbReference type="GO" id="GO:0071949">
    <property type="term" value="F:FAD binding"/>
    <property type="evidence" value="ECO:0007669"/>
    <property type="project" value="InterPro"/>
</dbReference>
<comment type="similarity">
    <text evidence="1">Belongs to the paxM FAD-dependent monooxygenase family.</text>
</comment>
<dbReference type="SUPFAM" id="SSF51905">
    <property type="entry name" value="FAD/NAD(P)-binding domain"/>
    <property type="match status" value="1"/>
</dbReference>
<dbReference type="Pfam" id="PF01494">
    <property type="entry name" value="FAD_binding_3"/>
    <property type="match status" value="1"/>
</dbReference>
<evidence type="ECO:0000313" key="8">
    <source>
        <dbReference type="Proteomes" id="UP000070700"/>
    </source>
</evidence>